<reference evidence="3" key="1">
    <citation type="submission" date="2017-05" db="EMBL/GenBank/DDBJ databases">
        <title>The Genome Sequence of EEnterococcus faecalis 9F2_4866.</title>
        <authorList>
            <consortium name="The Broad Institute Genomics Platform"/>
            <consortium name="The Broad Institute Genomic Center for Infectious Diseases"/>
            <person name="Earl A."/>
            <person name="Manson A."/>
            <person name="Schwartman J."/>
            <person name="Gilmore M."/>
            <person name="Abouelleil A."/>
            <person name="Cao P."/>
            <person name="Chapman S."/>
            <person name="Cusick C."/>
            <person name="Shea T."/>
            <person name="Young S."/>
            <person name="Neafsey D."/>
            <person name="Nusbaum C."/>
            <person name="Birren B."/>
        </authorList>
    </citation>
    <scope>NUCLEOTIDE SEQUENCE [LARGE SCALE GENOMIC DNA]</scope>
    <source>
        <strain evidence="3">12C11_DIV0727</strain>
    </source>
</reference>
<dbReference type="RefSeq" id="WP_086444661.1">
    <property type="nucleotide sequence ID" value="NZ_CP147248.1"/>
</dbReference>
<feature type="transmembrane region" description="Helical" evidence="1">
    <location>
        <begin position="202"/>
        <end position="224"/>
    </location>
</feature>
<keyword evidence="1" id="KW-1133">Transmembrane helix</keyword>
<evidence type="ECO:0000256" key="1">
    <source>
        <dbReference type="SAM" id="Phobius"/>
    </source>
</evidence>
<proteinExistence type="predicted"/>
<evidence type="ECO:0008006" key="4">
    <source>
        <dbReference type="Google" id="ProtNLM"/>
    </source>
</evidence>
<feature type="transmembrane region" description="Helical" evidence="1">
    <location>
        <begin position="126"/>
        <end position="151"/>
    </location>
</feature>
<feature type="transmembrane region" description="Helical" evidence="1">
    <location>
        <begin position="45"/>
        <end position="64"/>
    </location>
</feature>
<dbReference type="Proteomes" id="UP000195080">
    <property type="component" value="Chromosome"/>
</dbReference>
<evidence type="ECO:0000313" key="3">
    <source>
        <dbReference type="Proteomes" id="UP000195080"/>
    </source>
</evidence>
<name>A0ABZ2T115_9ENTE</name>
<keyword evidence="1" id="KW-0472">Membrane</keyword>
<keyword evidence="3" id="KW-1185">Reference proteome</keyword>
<organism evidence="2 3">
    <name type="scientific">Candidatus Enterococcus lemimoniae</name>
    <dbReference type="NCBI Taxonomy" id="1834167"/>
    <lineage>
        <taxon>Bacteria</taxon>
        <taxon>Bacillati</taxon>
        <taxon>Bacillota</taxon>
        <taxon>Bacilli</taxon>
        <taxon>Lactobacillales</taxon>
        <taxon>Enterococcaceae</taxon>
        <taxon>Enterococcus</taxon>
    </lineage>
</organism>
<sequence length="232" mass="27143">MIKLFRLFFSKKNLFLYSTTLILTFLLGLANVYNINQQSTDFSRAFLLFSLMIYFLLFFVLESTRIYQFFRTADFRLLPISTSRLYVYNLIFSMLVGIIFFIGNVIIGVMINYLALKIPFILDATWIEVVAAVIDSVVLFLVVQFLVCIYSAMNQFVQKRFRWVLEIVLFILFMILIDYLSGFDLGAAKGIVMTYFGLQHEVYFRMIVQLVTASLYFSLIIWVINRYVEAGD</sequence>
<evidence type="ECO:0000313" key="2">
    <source>
        <dbReference type="EMBL" id="WYJ85083.1"/>
    </source>
</evidence>
<accession>A0ABZ2T115</accession>
<keyword evidence="1" id="KW-0812">Transmembrane</keyword>
<protein>
    <recommendedName>
        <fullName evidence="4">ABC transporter permease</fullName>
    </recommendedName>
</protein>
<feature type="transmembrane region" description="Helical" evidence="1">
    <location>
        <begin position="163"/>
        <end position="182"/>
    </location>
</feature>
<feature type="transmembrane region" description="Helical" evidence="1">
    <location>
        <begin position="85"/>
        <end position="114"/>
    </location>
</feature>
<feature type="transmembrane region" description="Helical" evidence="1">
    <location>
        <begin position="14"/>
        <end position="33"/>
    </location>
</feature>
<gene>
    <name evidence="2" type="ORF">A5866_000141</name>
</gene>
<dbReference type="EMBL" id="CP147248">
    <property type="protein sequence ID" value="WYJ85083.1"/>
    <property type="molecule type" value="Genomic_DNA"/>
</dbReference>